<dbReference type="AlphaFoldDB" id="A0A941I509"/>
<dbReference type="RefSeq" id="WP_212686427.1">
    <property type="nucleotide sequence ID" value="NZ_JAGSPN010000001.1"/>
</dbReference>
<sequence>MISMQHFTAGLLTLMFCGMVWQIAQHSNAPDNEEQQALRELGWLNSARPEQDVSAAIRRGDYRFITWSDSQHQVPGLEQACAIPPHAINNMSGTTAVAHQYEHRKLAAIAQVYAEEYNLQMSTWLQREGKWRCQAPA</sequence>
<protein>
    <submittedName>
        <fullName evidence="1">Uncharacterized protein</fullName>
    </submittedName>
</protein>
<evidence type="ECO:0000313" key="2">
    <source>
        <dbReference type="Proteomes" id="UP000680067"/>
    </source>
</evidence>
<proteinExistence type="predicted"/>
<dbReference type="Proteomes" id="UP000680067">
    <property type="component" value="Unassembled WGS sequence"/>
</dbReference>
<name>A0A941I509_9BURK</name>
<reference evidence="1" key="1">
    <citation type="submission" date="2021-04" db="EMBL/GenBank/DDBJ databases">
        <title>novel species isolated from subtropical streams in China.</title>
        <authorList>
            <person name="Lu H."/>
        </authorList>
    </citation>
    <scope>NUCLEOTIDE SEQUENCE</scope>
    <source>
        <strain evidence="1">LFS511W</strain>
    </source>
</reference>
<gene>
    <name evidence="1" type="ORF">KDM89_02965</name>
</gene>
<accession>A0A941I509</accession>
<comment type="caution">
    <text evidence="1">The sequence shown here is derived from an EMBL/GenBank/DDBJ whole genome shotgun (WGS) entry which is preliminary data.</text>
</comment>
<keyword evidence="2" id="KW-1185">Reference proteome</keyword>
<organism evidence="1 2">
    <name type="scientific">Undibacterium luofuense</name>
    <dbReference type="NCBI Taxonomy" id="2828733"/>
    <lineage>
        <taxon>Bacteria</taxon>
        <taxon>Pseudomonadati</taxon>
        <taxon>Pseudomonadota</taxon>
        <taxon>Betaproteobacteria</taxon>
        <taxon>Burkholderiales</taxon>
        <taxon>Oxalobacteraceae</taxon>
        <taxon>Undibacterium</taxon>
    </lineage>
</organism>
<evidence type="ECO:0000313" key="1">
    <source>
        <dbReference type="EMBL" id="MBR7781091.1"/>
    </source>
</evidence>
<dbReference type="EMBL" id="JAGSPN010000001">
    <property type="protein sequence ID" value="MBR7781091.1"/>
    <property type="molecule type" value="Genomic_DNA"/>
</dbReference>